<evidence type="ECO:0000313" key="4">
    <source>
        <dbReference type="Proteomes" id="UP001149140"/>
    </source>
</evidence>
<dbReference type="InterPro" id="IPR013096">
    <property type="entry name" value="Cupin_2"/>
</dbReference>
<comment type="caution">
    <text evidence="3">The sequence shown here is derived from an EMBL/GenBank/DDBJ whole genome shotgun (WGS) entry which is preliminary data.</text>
</comment>
<feature type="compositionally biased region" description="Polar residues" evidence="1">
    <location>
        <begin position="184"/>
        <end position="194"/>
    </location>
</feature>
<proteinExistence type="predicted"/>
<organism evidence="3 4">
    <name type="scientific">Solirubrobacter ginsenosidimutans</name>
    <dbReference type="NCBI Taxonomy" id="490573"/>
    <lineage>
        <taxon>Bacteria</taxon>
        <taxon>Bacillati</taxon>
        <taxon>Actinomycetota</taxon>
        <taxon>Thermoleophilia</taxon>
        <taxon>Solirubrobacterales</taxon>
        <taxon>Solirubrobacteraceae</taxon>
        <taxon>Solirubrobacter</taxon>
    </lineage>
</organism>
<dbReference type="InterPro" id="IPR011051">
    <property type="entry name" value="RmlC_Cupin_sf"/>
</dbReference>
<evidence type="ECO:0000313" key="3">
    <source>
        <dbReference type="EMBL" id="MDA0159401.1"/>
    </source>
</evidence>
<dbReference type="CDD" id="cd02208">
    <property type="entry name" value="cupin_RmlC-like"/>
    <property type="match status" value="1"/>
</dbReference>
<dbReference type="SUPFAM" id="SSF51182">
    <property type="entry name" value="RmlC-like cupins"/>
    <property type="match status" value="1"/>
</dbReference>
<gene>
    <name evidence="3" type="ORF">OM076_03920</name>
</gene>
<dbReference type="EMBL" id="JAPDOD010000002">
    <property type="protein sequence ID" value="MDA0159401.1"/>
    <property type="molecule type" value="Genomic_DNA"/>
</dbReference>
<feature type="domain" description="Cupin type-2" evidence="2">
    <location>
        <begin position="28"/>
        <end position="92"/>
    </location>
</feature>
<evidence type="ECO:0000259" key="2">
    <source>
        <dbReference type="Pfam" id="PF07883"/>
    </source>
</evidence>
<accession>A0A9X3MPH4</accession>
<keyword evidence="4" id="KW-1185">Reference proteome</keyword>
<dbReference type="Proteomes" id="UP001149140">
    <property type="component" value="Unassembled WGS sequence"/>
</dbReference>
<dbReference type="InterPro" id="IPR014710">
    <property type="entry name" value="RmlC-like_jellyroll"/>
</dbReference>
<dbReference type="Gene3D" id="2.60.120.10">
    <property type="entry name" value="Jelly Rolls"/>
    <property type="match status" value="1"/>
</dbReference>
<evidence type="ECO:0000256" key="1">
    <source>
        <dbReference type="SAM" id="MobiDB-lite"/>
    </source>
</evidence>
<protein>
    <submittedName>
        <fullName evidence="3">Cupin domain-containing protein</fullName>
    </submittedName>
</protein>
<reference evidence="3" key="1">
    <citation type="submission" date="2022-10" db="EMBL/GenBank/DDBJ databases">
        <title>The WGS of Solirubrobacter ginsenosidimutans DSM 21036.</title>
        <authorList>
            <person name="Jiang Z."/>
        </authorList>
    </citation>
    <scope>NUCLEOTIDE SEQUENCE</scope>
    <source>
        <strain evidence="3">DSM 21036</strain>
    </source>
</reference>
<sequence length="194" mass="20925">MYPHTIDNGHGERMTFLGVDGDRLRLTSTVDPGAGPPMHIHHLQTETVRVERGRIGYVVAGGTPQFAGVGESVTFEPGVEHRFWNAGDDELTLAGEVFPADNLEFFLSAIYASVAAHGGRPGALDAAYLLTRYRTEFAMTAIPAPVRRFVLPLQALFGRAFGRYSHFADAPTPVNRPMSATLPGRTTSARSSAG</sequence>
<feature type="region of interest" description="Disordered" evidence="1">
    <location>
        <begin position="175"/>
        <end position="194"/>
    </location>
</feature>
<dbReference type="RefSeq" id="WP_270038093.1">
    <property type="nucleotide sequence ID" value="NZ_JAPDOD010000002.1"/>
</dbReference>
<dbReference type="AlphaFoldDB" id="A0A9X3MPH4"/>
<dbReference type="Pfam" id="PF07883">
    <property type="entry name" value="Cupin_2"/>
    <property type="match status" value="1"/>
</dbReference>
<name>A0A9X3MPH4_9ACTN</name>